<protein>
    <submittedName>
        <fullName evidence="1">Uncharacterized protein</fullName>
    </submittedName>
</protein>
<dbReference type="AlphaFoldDB" id="A0AAV7MUV1"/>
<accession>A0AAV7MUV1</accession>
<evidence type="ECO:0000313" key="2">
    <source>
        <dbReference type="Proteomes" id="UP001066276"/>
    </source>
</evidence>
<keyword evidence="2" id="KW-1185">Reference proteome</keyword>
<dbReference type="EMBL" id="JANPWB010000013">
    <property type="protein sequence ID" value="KAJ1107526.1"/>
    <property type="molecule type" value="Genomic_DNA"/>
</dbReference>
<comment type="caution">
    <text evidence="1">The sequence shown here is derived from an EMBL/GenBank/DDBJ whole genome shotgun (WGS) entry which is preliminary data.</text>
</comment>
<evidence type="ECO:0000313" key="1">
    <source>
        <dbReference type="EMBL" id="KAJ1107526.1"/>
    </source>
</evidence>
<gene>
    <name evidence="1" type="ORF">NDU88_004916</name>
</gene>
<reference evidence="1" key="1">
    <citation type="journal article" date="2022" name="bioRxiv">
        <title>Sequencing and chromosome-scale assembly of the giantPleurodeles waltlgenome.</title>
        <authorList>
            <person name="Brown T."/>
            <person name="Elewa A."/>
            <person name="Iarovenko S."/>
            <person name="Subramanian E."/>
            <person name="Araus A.J."/>
            <person name="Petzold A."/>
            <person name="Susuki M."/>
            <person name="Suzuki K.-i.T."/>
            <person name="Hayashi T."/>
            <person name="Toyoda A."/>
            <person name="Oliveira C."/>
            <person name="Osipova E."/>
            <person name="Leigh N.D."/>
            <person name="Simon A."/>
            <person name="Yun M.H."/>
        </authorList>
    </citation>
    <scope>NUCLEOTIDE SEQUENCE</scope>
    <source>
        <strain evidence="1">20211129_DDA</strain>
        <tissue evidence="1">Liver</tissue>
    </source>
</reference>
<proteinExistence type="predicted"/>
<organism evidence="1 2">
    <name type="scientific">Pleurodeles waltl</name>
    <name type="common">Iberian ribbed newt</name>
    <dbReference type="NCBI Taxonomy" id="8319"/>
    <lineage>
        <taxon>Eukaryota</taxon>
        <taxon>Metazoa</taxon>
        <taxon>Chordata</taxon>
        <taxon>Craniata</taxon>
        <taxon>Vertebrata</taxon>
        <taxon>Euteleostomi</taxon>
        <taxon>Amphibia</taxon>
        <taxon>Batrachia</taxon>
        <taxon>Caudata</taxon>
        <taxon>Salamandroidea</taxon>
        <taxon>Salamandridae</taxon>
        <taxon>Pleurodelinae</taxon>
        <taxon>Pleurodeles</taxon>
    </lineage>
</organism>
<name>A0AAV7MUV1_PLEWA</name>
<dbReference type="Proteomes" id="UP001066276">
    <property type="component" value="Chromosome 9"/>
</dbReference>
<sequence>MDPLARTADALQEHLEKSPCPSRAQIKRDLRGSLVKASRTGVEWLRELPSRSAAEGCEAVGGRALQDRTRCGLLEEECGSRPGAVIEAGLGCQGRRINADIRVWNAEAATELKVKPGKVVRDAEPGVPRCVNAEASPSVSFVDFRAVGGTDV</sequence>